<sequence>MTRVLMLLIAAATASFAAVQSPCKIAFWAGTPFNMTAYTTCYQQHQTEYEKFIASCPAINATLPTVNDAARCDPILSNFSKCLLQSAKLLKPDNTFDDVAYQSIYLKNKCSTDPNFSKVYSKCKTATIKIFERES</sequence>
<protein>
    <submittedName>
        <fullName evidence="3">Uncharacterized protein LOC108672000</fullName>
    </submittedName>
</protein>
<evidence type="ECO:0000313" key="2">
    <source>
        <dbReference type="Proteomes" id="UP000694843"/>
    </source>
</evidence>
<dbReference type="RefSeq" id="XP_018015101.1">
    <property type="nucleotide sequence ID" value="XM_018159612.2"/>
</dbReference>
<dbReference type="AlphaFoldDB" id="A0A8B7NPR2"/>
<gene>
    <name evidence="3" type="primary">LOC108672000</name>
</gene>
<dbReference type="KEGG" id="hazt:108672000"/>
<name>A0A8B7NPR2_HYAAZ</name>
<keyword evidence="1" id="KW-0732">Signal</keyword>
<dbReference type="Proteomes" id="UP000694843">
    <property type="component" value="Unplaced"/>
</dbReference>
<feature type="chain" id="PRO_5034750042" evidence="1">
    <location>
        <begin position="18"/>
        <end position="135"/>
    </location>
</feature>
<organism evidence="2 3">
    <name type="scientific">Hyalella azteca</name>
    <name type="common">Amphipod</name>
    <dbReference type="NCBI Taxonomy" id="294128"/>
    <lineage>
        <taxon>Eukaryota</taxon>
        <taxon>Metazoa</taxon>
        <taxon>Ecdysozoa</taxon>
        <taxon>Arthropoda</taxon>
        <taxon>Crustacea</taxon>
        <taxon>Multicrustacea</taxon>
        <taxon>Malacostraca</taxon>
        <taxon>Eumalacostraca</taxon>
        <taxon>Peracarida</taxon>
        <taxon>Amphipoda</taxon>
        <taxon>Senticaudata</taxon>
        <taxon>Talitrida</taxon>
        <taxon>Talitroidea</taxon>
        <taxon>Hyalellidae</taxon>
        <taxon>Hyalella</taxon>
    </lineage>
</organism>
<keyword evidence="2" id="KW-1185">Reference proteome</keyword>
<feature type="signal peptide" evidence="1">
    <location>
        <begin position="1"/>
        <end position="17"/>
    </location>
</feature>
<evidence type="ECO:0000256" key="1">
    <source>
        <dbReference type="SAM" id="SignalP"/>
    </source>
</evidence>
<accession>A0A8B7NPR2</accession>
<proteinExistence type="predicted"/>
<reference evidence="3" key="1">
    <citation type="submission" date="2025-08" db="UniProtKB">
        <authorList>
            <consortium name="RefSeq"/>
        </authorList>
    </citation>
    <scope>IDENTIFICATION</scope>
    <source>
        <tissue evidence="3">Whole organism</tissue>
    </source>
</reference>
<dbReference type="GeneID" id="108672000"/>
<evidence type="ECO:0000313" key="3">
    <source>
        <dbReference type="RefSeq" id="XP_018015101.1"/>
    </source>
</evidence>